<gene>
    <name evidence="1" type="ORF">S12H4_00072</name>
</gene>
<name>X1QG95_9ZZZZ</name>
<dbReference type="Gene3D" id="2.60.120.560">
    <property type="entry name" value="Exo-inulinase, domain 1"/>
    <property type="match status" value="1"/>
</dbReference>
<organism evidence="1">
    <name type="scientific">marine sediment metagenome</name>
    <dbReference type="NCBI Taxonomy" id="412755"/>
    <lineage>
        <taxon>unclassified sequences</taxon>
        <taxon>metagenomes</taxon>
        <taxon>ecological metagenomes</taxon>
    </lineage>
</organism>
<dbReference type="EMBL" id="BARW01000004">
    <property type="protein sequence ID" value="GAI67482.1"/>
    <property type="molecule type" value="Genomic_DNA"/>
</dbReference>
<reference evidence="1" key="1">
    <citation type="journal article" date="2014" name="Front. Microbiol.">
        <title>High frequency of phylogenetically diverse reductive dehalogenase-homologous genes in deep subseafloor sedimentary metagenomes.</title>
        <authorList>
            <person name="Kawai M."/>
            <person name="Futagami T."/>
            <person name="Toyoda A."/>
            <person name="Takaki Y."/>
            <person name="Nishi S."/>
            <person name="Hori S."/>
            <person name="Arai W."/>
            <person name="Tsubouchi T."/>
            <person name="Morono Y."/>
            <person name="Uchiyama I."/>
            <person name="Ito T."/>
            <person name="Fujiyama A."/>
            <person name="Inagaki F."/>
            <person name="Takami H."/>
        </authorList>
    </citation>
    <scope>NUCLEOTIDE SEQUENCE</scope>
    <source>
        <strain evidence="1">Expedition CK06-06</strain>
    </source>
</reference>
<comment type="caution">
    <text evidence="1">The sequence shown here is derived from an EMBL/GenBank/DDBJ whole genome shotgun (WGS) entry which is preliminary data.</text>
</comment>
<proteinExistence type="predicted"/>
<dbReference type="AlphaFoldDB" id="X1QG95"/>
<accession>X1QG95</accession>
<evidence type="ECO:0000313" key="1">
    <source>
        <dbReference type="EMBL" id="GAI67482.1"/>
    </source>
</evidence>
<sequence>MTVLLERRKPHKPVVIQRENFEAGVFANSKVLLGDWSVDGGYHGEGALQSDTTIATAQLEYLRRILHPTGLLDLWMPNFKAETMVRVETAQDGTGRFSGICVRHLQSLTHYLIGFYAKTPDVKLRIYKSIQGLPRVAEGNGAPCMVGSAIVGRSPVQSSTYSTVRAVGSQWTVKLVDEGDNVLTEATVPLGEFTADVDFTHLEAPQKAKWQVFDETPALVYESDLMEVYSFDTWEYGGAGTYWLLGDYDLPWVANKWYELGVKVYSRFIVALVDKVEYLTASDTTYTWGKPVLRTIKSQSRFDLMEVRRG</sequence>
<protein>
    <submittedName>
        <fullName evidence="1">Uncharacterized protein</fullName>
    </submittedName>
</protein>